<dbReference type="RefSeq" id="WP_103914388.1">
    <property type="nucleotide sequence ID" value="NZ_FNUS01000006.1"/>
</dbReference>
<dbReference type="OrthoDB" id="798298at2"/>
<feature type="domain" description="Glycosyltransferase subfamily 4-like N-terminal" evidence="2">
    <location>
        <begin position="14"/>
        <end position="193"/>
    </location>
</feature>
<evidence type="ECO:0000313" key="3">
    <source>
        <dbReference type="EMBL" id="SEG50247.1"/>
    </source>
</evidence>
<dbReference type="Gene3D" id="3.40.50.2000">
    <property type="entry name" value="Glycogen Phosphorylase B"/>
    <property type="match status" value="2"/>
</dbReference>
<reference evidence="4" key="1">
    <citation type="submission" date="2016-10" db="EMBL/GenBank/DDBJ databases">
        <authorList>
            <person name="Varghese N."/>
            <person name="Submissions S."/>
        </authorList>
    </citation>
    <scope>NUCLEOTIDE SEQUENCE [LARGE SCALE GENOMIC DNA]</scope>
    <source>
        <strain evidence="4">DSM 21580</strain>
    </source>
</reference>
<dbReference type="CDD" id="cd03811">
    <property type="entry name" value="GT4_GT28_WabH-like"/>
    <property type="match status" value="1"/>
</dbReference>
<dbReference type="SUPFAM" id="SSF53756">
    <property type="entry name" value="UDP-Glycosyltransferase/glycogen phosphorylase"/>
    <property type="match status" value="1"/>
</dbReference>
<proteinExistence type="predicted"/>
<dbReference type="Pfam" id="PF13439">
    <property type="entry name" value="Glyco_transf_4"/>
    <property type="match status" value="1"/>
</dbReference>
<keyword evidence="3" id="KW-0808">Transferase</keyword>
<dbReference type="Proteomes" id="UP000236738">
    <property type="component" value="Unassembled WGS sequence"/>
</dbReference>
<dbReference type="InterPro" id="IPR028098">
    <property type="entry name" value="Glyco_trans_4-like_N"/>
</dbReference>
<dbReference type="PANTHER" id="PTHR12526:SF630">
    <property type="entry name" value="GLYCOSYLTRANSFERASE"/>
    <property type="match status" value="1"/>
</dbReference>
<keyword evidence="4" id="KW-1185">Reference proteome</keyword>
<feature type="domain" description="Glycosyl transferase family 1" evidence="1">
    <location>
        <begin position="211"/>
        <end position="360"/>
    </location>
</feature>
<protein>
    <submittedName>
        <fullName evidence="3">Glycosyltransferase involved in cell wall bisynthesis</fullName>
    </submittedName>
</protein>
<name>A0A1H6AQA6_9FLAO</name>
<evidence type="ECO:0000259" key="2">
    <source>
        <dbReference type="Pfam" id="PF13439"/>
    </source>
</evidence>
<organism evidence="3 4">
    <name type="scientific">Halpernia humi</name>
    <dbReference type="NCBI Taxonomy" id="493375"/>
    <lineage>
        <taxon>Bacteria</taxon>
        <taxon>Pseudomonadati</taxon>
        <taxon>Bacteroidota</taxon>
        <taxon>Flavobacteriia</taxon>
        <taxon>Flavobacteriales</taxon>
        <taxon>Weeksellaceae</taxon>
        <taxon>Chryseobacterium group</taxon>
        <taxon>Halpernia</taxon>
    </lineage>
</organism>
<accession>A0A1H6AQA6</accession>
<gene>
    <name evidence="3" type="ORF">SAMN05421847_2530</name>
</gene>
<evidence type="ECO:0000259" key="1">
    <source>
        <dbReference type="Pfam" id="PF00534"/>
    </source>
</evidence>
<sequence>MRKVLIISNDLEMGGIQKSLIDFLHFLSKKEFRLDVLLWEKEGVLKSQIPTSVNIIERKYPKTWNEIKKEKNVLSKIQYFFNYLKFNFYSKILKKPWLYFAKISETYDFAISYSQNGFPRFFAIDKVKSKKKYLWFHHGSYDFKGKEYDLDKKYFAKFNQLITVSDANKTMLLKHFPDLEDKISVVPNIINVEKIISDAKELVLDFPKIEGVYNFVTVSRFSKEKGINLAVDIATELRNQGLKFKWYFIGEGKTFLEIKKLVAERDLKDVCILLGTKENPYPYMKLADFYIQTSFVESQSITIYEALALKKLIFTTDLPALNDALENGNLGVLCKAEKMDFVNKITHLLNNDLLKNNLLETVEKHEVKNEIAFNKLNELFEI</sequence>
<dbReference type="AlphaFoldDB" id="A0A1H6AQA6"/>
<evidence type="ECO:0000313" key="4">
    <source>
        <dbReference type="Proteomes" id="UP000236738"/>
    </source>
</evidence>
<dbReference type="Pfam" id="PF00534">
    <property type="entry name" value="Glycos_transf_1"/>
    <property type="match status" value="1"/>
</dbReference>
<dbReference type="InterPro" id="IPR001296">
    <property type="entry name" value="Glyco_trans_1"/>
</dbReference>
<dbReference type="EMBL" id="FNUS01000006">
    <property type="protein sequence ID" value="SEG50247.1"/>
    <property type="molecule type" value="Genomic_DNA"/>
</dbReference>
<dbReference type="PANTHER" id="PTHR12526">
    <property type="entry name" value="GLYCOSYLTRANSFERASE"/>
    <property type="match status" value="1"/>
</dbReference>
<dbReference type="GO" id="GO:0016757">
    <property type="term" value="F:glycosyltransferase activity"/>
    <property type="evidence" value="ECO:0007669"/>
    <property type="project" value="InterPro"/>
</dbReference>